<dbReference type="Pfam" id="PF00196">
    <property type="entry name" value="GerE"/>
    <property type="match status" value="1"/>
</dbReference>
<dbReference type="SUPFAM" id="SSF46894">
    <property type="entry name" value="C-terminal effector domain of the bipartite response regulators"/>
    <property type="match status" value="1"/>
</dbReference>
<dbReference type="CDD" id="cd06170">
    <property type="entry name" value="LuxR_C_like"/>
    <property type="match status" value="1"/>
</dbReference>
<dbReference type="SMART" id="SM00421">
    <property type="entry name" value="HTH_LUXR"/>
    <property type="match status" value="1"/>
</dbReference>
<dbReference type="InterPro" id="IPR000792">
    <property type="entry name" value="Tscrpt_reg_LuxR_C"/>
</dbReference>
<keyword evidence="3" id="KW-0804">Transcription</keyword>
<dbReference type="PANTHER" id="PTHR44688:SF16">
    <property type="entry name" value="DNA-BINDING TRANSCRIPTIONAL ACTIVATOR DEVR_DOSR"/>
    <property type="match status" value="1"/>
</dbReference>
<keyword evidence="2" id="KW-0238">DNA-binding</keyword>
<evidence type="ECO:0000313" key="7">
    <source>
        <dbReference type="Proteomes" id="UP000309128"/>
    </source>
</evidence>
<evidence type="ECO:0000256" key="1">
    <source>
        <dbReference type="ARBA" id="ARBA00023015"/>
    </source>
</evidence>
<gene>
    <name evidence="6" type="ORF">ETD86_08915</name>
</gene>
<proteinExistence type="predicted"/>
<dbReference type="InterPro" id="IPR036388">
    <property type="entry name" value="WH-like_DNA-bd_sf"/>
</dbReference>
<sequence>MPAPSPCRPRRRDPPPWPTPCPRRVRRVVAGGRARPPLRGPRPGVQGVRGARREHVPPPPARPRLTAREHDVLVSIAGGHTIRQTARLLGIASKIVESTRARLFRKLDARNRSEAFTNAYRAGLIPPGPCAGD</sequence>
<protein>
    <submittedName>
        <fullName evidence="6">Response regulator transcription factor</fullName>
    </submittedName>
</protein>
<evidence type="ECO:0000256" key="2">
    <source>
        <dbReference type="ARBA" id="ARBA00023125"/>
    </source>
</evidence>
<feature type="region of interest" description="Disordered" evidence="4">
    <location>
        <begin position="1"/>
        <end position="65"/>
    </location>
</feature>
<dbReference type="GO" id="GO:0003677">
    <property type="term" value="F:DNA binding"/>
    <property type="evidence" value="ECO:0007669"/>
    <property type="project" value="UniProtKB-KW"/>
</dbReference>
<feature type="compositionally biased region" description="Low complexity" evidence="4">
    <location>
        <begin position="28"/>
        <end position="49"/>
    </location>
</feature>
<evidence type="ECO:0000256" key="3">
    <source>
        <dbReference type="ARBA" id="ARBA00023163"/>
    </source>
</evidence>
<evidence type="ECO:0000256" key="4">
    <source>
        <dbReference type="SAM" id="MobiDB-lite"/>
    </source>
</evidence>
<dbReference type="OrthoDB" id="3505224at2"/>
<feature type="domain" description="HTH luxR-type" evidence="5">
    <location>
        <begin position="58"/>
        <end position="123"/>
    </location>
</feature>
<evidence type="ECO:0000313" key="6">
    <source>
        <dbReference type="EMBL" id="TMR23217.1"/>
    </source>
</evidence>
<dbReference type="Proteomes" id="UP000309128">
    <property type="component" value="Unassembled WGS sequence"/>
</dbReference>
<evidence type="ECO:0000259" key="5">
    <source>
        <dbReference type="PROSITE" id="PS50043"/>
    </source>
</evidence>
<dbReference type="PROSITE" id="PS50043">
    <property type="entry name" value="HTH_LUXR_2"/>
    <property type="match status" value="1"/>
</dbReference>
<organism evidence="6 7">
    <name type="scientific">Nonomuraea turkmeniaca</name>
    <dbReference type="NCBI Taxonomy" id="103838"/>
    <lineage>
        <taxon>Bacteria</taxon>
        <taxon>Bacillati</taxon>
        <taxon>Actinomycetota</taxon>
        <taxon>Actinomycetes</taxon>
        <taxon>Streptosporangiales</taxon>
        <taxon>Streptosporangiaceae</taxon>
        <taxon>Nonomuraea</taxon>
    </lineage>
</organism>
<dbReference type="InterPro" id="IPR016032">
    <property type="entry name" value="Sig_transdc_resp-reg_C-effctor"/>
</dbReference>
<keyword evidence="1" id="KW-0805">Transcription regulation</keyword>
<dbReference type="EMBL" id="VCKY01000021">
    <property type="protein sequence ID" value="TMR23217.1"/>
    <property type="molecule type" value="Genomic_DNA"/>
</dbReference>
<dbReference type="PANTHER" id="PTHR44688">
    <property type="entry name" value="DNA-BINDING TRANSCRIPTIONAL ACTIVATOR DEVR_DOSR"/>
    <property type="match status" value="1"/>
</dbReference>
<name>A0A5S4FR80_9ACTN</name>
<accession>A0A5S4FR80</accession>
<dbReference type="AlphaFoldDB" id="A0A5S4FR80"/>
<keyword evidence="7" id="KW-1185">Reference proteome</keyword>
<dbReference type="Gene3D" id="1.10.10.10">
    <property type="entry name" value="Winged helix-like DNA-binding domain superfamily/Winged helix DNA-binding domain"/>
    <property type="match status" value="1"/>
</dbReference>
<reference evidence="6 7" key="1">
    <citation type="submission" date="2019-05" db="EMBL/GenBank/DDBJ databases">
        <title>Draft genome sequence of Nonomuraea turkmeniaca DSM 43926.</title>
        <authorList>
            <person name="Saricaoglu S."/>
            <person name="Isik K."/>
        </authorList>
    </citation>
    <scope>NUCLEOTIDE SEQUENCE [LARGE SCALE GENOMIC DNA]</scope>
    <source>
        <strain evidence="6 7">DSM 43926</strain>
    </source>
</reference>
<dbReference type="GO" id="GO:0006355">
    <property type="term" value="P:regulation of DNA-templated transcription"/>
    <property type="evidence" value="ECO:0007669"/>
    <property type="project" value="InterPro"/>
</dbReference>
<comment type="caution">
    <text evidence="6">The sequence shown here is derived from an EMBL/GenBank/DDBJ whole genome shotgun (WGS) entry which is preliminary data.</text>
</comment>